<keyword evidence="2" id="KW-1133">Transmembrane helix</keyword>
<keyword evidence="2" id="KW-0472">Membrane</keyword>
<name>A0ABQ9ZQH1_9CRUS</name>
<organism evidence="3 4">
    <name type="scientific">Daphnia magna</name>
    <dbReference type="NCBI Taxonomy" id="35525"/>
    <lineage>
        <taxon>Eukaryota</taxon>
        <taxon>Metazoa</taxon>
        <taxon>Ecdysozoa</taxon>
        <taxon>Arthropoda</taxon>
        <taxon>Crustacea</taxon>
        <taxon>Branchiopoda</taxon>
        <taxon>Diplostraca</taxon>
        <taxon>Cladocera</taxon>
        <taxon>Anomopoda</taxon>
        <taxon>Daphniidae</taxon>
        <taxon>Daphnia</taxon>
    </lineage>
</organism>
<feature type="transmembrane region" description="Helical" evidence="2">
    <location>
        <begin position="36"/>
        <end position="56"/>
    </location>
</feature>
<feature type="region of interest" description="Disordered" evidence="1">
    <location>
        <begin position="1"/>
        <end position="30"/>
    </location>
</feature>
<proteinExistence type="predicted"/>
<feature type="compositionally biased region" description="Polar residues" evidence="1">
    <location>
        <begin position="18"/>
        <end position="30"/>
    </location>
</feature>
<evidence type="ECO:0000313" key="4">
    <source>
        <dbReference type="Proteomes" id="UP001234178"/>
    </source>
</evidence>
<sequence length="108" mass="12051">MGGGASKIHKGGAGVTLTKRSSTNKRQPNWPNQRKAFLLLFFLIPAIHVWLNGDALHRHDGEKREKEREAIVTHTHGNELRVYNTAVDLLPGMRNAKECALYTDPPLA</sequence>
<keyword evidence="4" id="KW-1185">Reference proteome</keyword>
<reference evidence="3 4" key="1">
    <citation type="journal article" date="2023" name="Nucleic Acids Res.">
        <title>The hologenome of Daphnia magna reveals possible DNA methylation and microbiome-mediated evolution of the host genome.</title>
        <authorList>
            <person name="Chaturvedi A."/>
            <person name="Li X."/>
            <person name="Dhandapani V."/>
            <person name="Marshall H."/>
            <person name="Kissane S."/>
            <person name="Cuenca-Cambronero M."/>
            <person name="Asole G."/>
            <person name="Calvet F."/>
            <person name="Ruiz-Romero M."/>
            <person name="Marangio P."/>
            <person name="Guigo R."/>
            <person name="Rago D."/>
            <person name="Mirbahai L."/>
            <person name="Eastwood N."/>
            <person name="Colbourne J.K."/>
            <person name="Zhou J."/>
            <person name="Mallon E."/>
            <person name="Orsini L."/>
        </authorList>
    </citation>
    <scope>NUCLEOTIDE SEQUENCE [LARGE SCALE GENOMIC DNA]</scope>
    <source>
        <strain evidence="3">LRV0_1</strain>
    </source>
</reference>
<evidence type="ECO:0000256" key="1">
    <source>
        <dbReference type="SAM" id="MobiDB-lite"/>
    </source>
</evidence>
<protein>
    <submittedName>
        <fullName evidence="3">Uncharacterized protein</fullName>
    </submittedName>
</protein>
<evidence type="ECO:0000313" key="3">
    <source>
        <dbReference type="EMBL" id="KAK4015169.1"/>
    </source>
</evidence>
<dbReference type="Proteomes" id="UP001234178">
    <property type="component" value="Unassembled WGS sequence"/>
</dbReference>
<gene>
    <name evidence="3" type="ORF">OUZ56_030158</name>
</gene>
<keyword evidence="2" id="KW-0812">Transmembrane</keyword>
<dbReference type="EMBL" id="JAOYFB010000005">
    <property type="protein sequence ID" value="KAK4015169.1"/>
    <property type="molecule type" value="Genomic_DNA"/>
</dbReference>
<evidence type="ECO:0000256" key="2">
    <source>
        <dbReference type="SAM" id="Phobius"/>
    </source>
</evidence>
<accession>A0ABQ9ZQH1</accession>
<comment type="caution">
    <text evidence="3">The sequence shown here is derived from an EMBL/GenBank/DDBJ whole genome shotgun (WGS) entry which is preliminary data.</text>
</comment>